<comment type="caution">
    <text evidence="6">The sequence shown here is derived from an EMBL/GenBank/DDBJ whole genome shotgun (WGS) entry which is preliminary data.</text>
</comment>
<evidence type="ECO:0000259" key="5">
    <source>
        <dbReference type="Pfam" id="PF13087"/>
    </source>
</evidence>
<evidence type="ECO:0000313" key="6">
    <source>
        <dbReference type="EMBL" id="PIC17987.1"/>
    </source>
</evidence>
<evidence type="ECO:0000256" key="3">
    <source>
        <dbReference type="ARBA" id="ARBA00022806"/>
    </source>
</evidence>
<dbReference type="InterPro" id="IPR041679">
    <property type="entry name" value="DNA2/NAM7-like_C"/>
</dbReference>
<dbReference type="AlphaFoldDB" id="A0A2G5SSH5"/>
<dbReference type="STRING" id="1611254.A0A2G5SSH5"/>
<proteinExistence type="predicted"/>
<accession>A0A2G5SSH5</accession>
<dbReference type="GO" id="GO:0043139">
    <property type="term" value="F:5'-3' DNA helicase activity"/>
    <property type="evidence" value="ECO:0007669"/>
    <property type="project" value="TreeGrafter"/>
</dbReference>
<evidence type="ECO:0000313" key="7">
    <source>
        <dbReference type="Proteomes" id="UP000230233"/>
    </source>
</evidence>
<keyword evidence="4" id="KW-0067">ATP-binding</keyword>
<dbReference type="GO" id="GO:0005524">
    <property type="term" value="F:ATP binding"/>
    <property type="evidence" value="ECO:0007669"/>
    <property type="project" value="UniProtKB-KW"/>
</dbReference>
<dbReference type="GO" id="GO:0005737">
    <property type="term" value="C:cytoplasm"/>
    <property type="evidence" value="ECO:0007669"/>
    <property type="project" value="TreeGrafter"/>
</dbReference>
<feature type="domain" description="DNA2/NAM7 helicase-like C-terminal" evidence="5">
    <location>
        <begin position="381"/>
        <end position="574"/>
    </location>
</feature>
<name>A0A2G5SSH5_9PELO</name>
<dbReference type="InterPro" id="IPR050534">
    <property type="entry name" value="Coronavir_polyprotein_1ab"/>
</dbReference>
<keyword evidence="7" id="KW-1185">Reference proteome</keyword>
<gene>
    <name evidence="6" type="primary">Cnig_chr_X.g24036</name>
    <name evidence="6" type="ORF">B9Z55_024036</name>
</gene>
<protein>
    <recommendedName>
        <fullName evidence="5">DNA2/NAM7 helicase-like C-terminal domain-containing protein</fullName>
    </recommendedName>
</protein>
<evidence type="ECO:0000256" key="4">
    <source>
        <dbReference type="ARBA" id="ARBA00022840"/>
    </source>
</evidence>
<sequence length="661" mass="76400">MELNRDMKDLGRFRVYDLSQLGDGIIFFERLCDRNAGEFEDDDYGRKAQMLLEFRTHLFGTILPDVSGSGSNRFMIVLSHESNKFHRFNTDDIYRLKAFNRSVVEHPSMTTMGGILQELSQQDENGLSEDPEINENLPFDDHQMLALKMGGNASRDLVLLEGPPGTGKTRCLAYLPVLEPKMWNTLVLAPNESSLNVIFEKYESFRHGGKEWLQHGAIRNIGEVKRDQFCSETEVFQRFQRMNEVRMIQKIIKMWENMYYKGTISRDKLESLKRTLLSNFVTDSLSGINKLMEPIVTFFALAGSPFLPFFTRLLKPSLVIIDDALQVKTRQEVPDAFREARFVIASDMHLYPDTESIEPQHFDESIVNVACLLEGKPNINRIRLDTIYHRNKNTMVIAVNHLYPNDDIKFSLCTKSELSCIHDVRNPPRLNPNTATERKIAAFDTSMEDGKGFERCVKEDYINNYEIDLCIGYYESLVHNGIDPAQIAILVTTQAQKAQIREKLNHLPSYNLHWIDSRKTIVGFPYDVQGKEFDVVLFSLVRNNPMRELGIMNDFRFIHALVSRAKLHFCFFGSLWMLKPIQPTTETSLRGSLFEILSSKGNRHNPSGVYHDFDDFFNPPVTHNFGESCEQFIQQSNDPRMKRLTWEKLELIPFAKKAWRI</sequence>
<dbReference type="PANTHER" id="PTHR43788">
    <property type="entry name" value="DNA2/NAM7 HELICASE FAMILY MEMBER"/>
    <property type="match status" value="1"/>
</dbReference>
<evidence type="ECO:0000256" key="1">
    <source>
        <dbReference type="ARBA" id="ARBA00022741"/>
    </source>
</evidence>
<dbReference type="Proteomes" id="UP000230233">
    <property type="component" value="Chromosome X"/>
</dbReference>
<keyword evidence="2" id="KW-0378">Hydrolase</keyword>
<dbReference type="SUPFAM" id="SSF52540">
    <property type="entry name" value="P-loop containing nucleoside triphosphate hydrolases"/>
    <property type="match status" value="1"/>
</dbReference>
<dbReference type="OrthoDB" id="6513042at2759"/>
<dbReference type="EMBL" id="PDUG01000006">
    <property type="protein sequence ID" value="PIC17987.1"/>
    <property type="molecule type" value="Genomic_DNA"/>
</dbReference>
<keyword evidence="3" id="KW-0347">Helicase</keyword>
<evidence type="ECO:0000256" key="2">
    <source>
        <dbReference type="ARBA" id="ARBA00022801"/>
    </source>
</evidence>
<dbReference type="Gene3D" id="3.40.50.300">
    <property type="entry name" value="P-loop containing nucleotide triphosphate hydrolases"/>
    <property type="match status" value="2"/>
</dbReference>
<dbReference type="PANTHER" id="PTHR43788:SF8">
    <property type="entry name" value="DNA-BINDING PROTEIN SMUBP-2"/>
    <property type="match status" value="1"/>
</dbReference>
<dbReference type="GO" id="GO:0005634">
    <property type="term" value="C:nucleus"/>
    <property type="evidence" value="ECO:0007669"/>
    <property type="project" value="TreeGrafter"/>
</dbReference>
<organism evidence="6 7">
    <name type="scientific">Caenorhabditis nigoni</name>
    <dbReference type="NCBI Taxonomy" id="1611254"/>
    <lineage>
        <taxon>Eukaryota</taxon>
        <taxon>Metazoa</taxon>
        <taxon>Ecdysozoa</taxon>
        <taxon>Nematoda</taxon>
        <taxon>Chromadorea</taxon>
        <taxon>Rhabditida</taxon>
        <taxon>Rhabditina</taxon>
        <taxon>Rhabditomorpha</taxon>
        <taxon>Rhabditoidea</taxon>
        <taxon>Rhabditidae</taxon>
        <taxon>Peloderinae</taxon>
        <taxon>Caenorhabditis</taxon>
    </lineage>
</organism>
<dbReference type="GO" id="GO:0016787">
    <property type="term" value="F:hydrolase activity"/>
    <property type="evidence" value="ECO:0007669"/>
    <property type="project" value="UniProtKB-KW"/>
</dbReference>
<dbReference type="InterPro" id="IPR027417">
    <property type="entry name" value="P-loop_NTPase"/>
</dbReference>
<keyword evidence="1" id="KW-0547">Nucleotide-binding</keyword>
<reference evidence="7" key="1">
    <citation type="submission" date="2017-10" db="EMBL/GenBank/DDBJ databases">
        <title>Rapid genome shrinkage in a self-fertile nematode reveals novel sperm competition proteins.</title>
        <authorList>
            <person name="Yin D."/>
            <person name="Schwarz E.M."/>
            <person name="Thomas C.G."/>
            <person name="Felde R.L."/>
            <person name="Korf I.F."/>
            <person name="Cutter A.D."/>
            <person name="Schartner C.M."/>
            <person name="Ralston E.J."/>
            <person name="Meyer B.J."/>
            <person name="Haag E.S."/>
        </authorList>
    </citation>
    <scope>NUCLEOTIDE SEQUENCE [LARGE SCALE GENOMIC DNA]</scope>
    <source>
        <strain evidence="7">JU1422</strain>
    </source>
</reference>
<dbReference type="Pfam" id="PF13087">
    <property type="entry name" value="AAA_12"/>
    <property type="match status" value="1"/>
</dbReference>